<proteinExistence type="predicted"/>
<evidence type="ECO:0000313" key="3">
    <source>
        <dbReference type="Proteomes" id="UP000478052"/>
    </source>
</evidence>
<evidence type="ECO:0000256" key="1">
    <source>
        <dbReference type="SAM" id="MobiDB-lite"/>
    </source>
</evidence>
<dbReference type="EMBL" id="VUJU01008866">
    <property type="protein sequence ID" value="KAF0724786.1"/>
    <property type="molecule type" value="Genomic_DNA"/>
</dbReference>
<keyword evidence="3" id="KW-1185">Reference proteome</keyword>
<dbReference type="AlphaFoldDB" id="A0A6G0WBX4"/>
<reference evidence="2 3" key="1">
    <citation type="submission" date="2019-08" db="EMBL/GenBank/DDBJ databases">
        <title>Whole genome of Aphis craccivora.</title>
        <authorList>
            <person name="Voronova N.V."/>
            <person name="Shulinski R.S."/>
            <person name="Bandarenka Y.V."/>
            <person name="Zhorov D.G."/>
            <person name="Warner D."/>
        </authorList>
    </citation>
    <scope>NUCLEOTIDE SEQUENCE [LARGE SCALE GENOMIC DNA]</scope>
    <source>
        <strain evidence="2">180601</strain>
        <tissue evidence="2">Whole Body</tissue>
    </source>
</reference>
<organism evidence="2 3">
    <name type="scientific">Aphis craccivora</name>
    <name type="common">Cowpea aphid</name>
    <dbReference type="NCBI Taxonomy" id="307492"/>
    <lineage>
        <taxon>Eukaryota</taxon>
        <taxon>Metazoa</taxon>
        <taxon>Ecdysozoa</taxon>
        <taxon>Arthropoda</taxon>
        <taxon>Hexapoda</taxon>
        <taxon>Insecta</taxon>
        <taxon>Pterygota</taxon>
        <taxon>Neoptera</taxon>
        <taxon>Paraneoptera</taxon>
        <taxon>Hemiptera</taxon>
        <taxon>Sternorrhyncha</taxon>
        <taxon>Aphidomorpha</taxon>
        <taxon>Aphidoidea</taxon>
        <taxon>Aphididae</taxon>
        <taxon>Aphidini</taxon>
        <taxon>Aphis</taxon>
        <taxon>Aphis</taxon>
    </lineage>
</organism>
<dbReference type="OrthoDB" id="6628777at2759"/>
<accession>A0A6G0WBX4</accession>
<gene>
    <name evidence="2" type="ORF">FWK35_00025907</name>
</gene>
<sequence>MVLSHRKSPDRGNFPKPGNTGTRDNGLLTFRFYPSPSSLDFSNSMQANETKYEFKFKSIVVHRFPNPRTDSVRLKKWIELVGSTNPKLSVMSSTFKHPSDPEMSVYGTEENIVHSTLLKANILNNVTVSVDRMNLDDTVMSGFNVSETSVMDEGLTSLLDHIGINRNLLLTPKLRYAEKFSDSYVNEKFSGKLTDAALLFTYFQLRETKKNSKGHRFTTDEKMLSLTLYKKSPKCYYLLSKLFTLPCKITLNNILISVSTNPGISPIVMAVLKENVKKLKPKERYCSILFDEVSLTHCAIFYSSNVNRMLI</sequence>
<feature type="region of interest" description="Disordered" evidence="1">
    <location>
        <begin position="1"/>
        <end position="26"/>
    </location>
</feature>
<evidence type="ECO:0008006" key="4">
    <source>
        <dbReference type="Google" id="ProtNLM"/>
    </source>
</evidence>
<dbReference type="Proteomes" id="UP000478052">
    <property type="component" value="Unassembled WGS sequence"/>
</dbReference>
<comment type="caution">
    <text evidence="2">The sequence shown here is derived from an EMBL/GenBank/DDBJ whole genome shotgun (WGS) entry which is preliminary data.</text>
</comment>
<name>A0A6G0WBX4_APHCR</name>
<evidence type="ECO:0000313" key="2">
    <source>
        <dbReference type="EMBL" id="KAF0724786.1"/>
    </source>
</evidence>
<protein>
    <recommendedName>
        <fullName evidence="4">THAP-type domain-containing protein</fullName>
    </recommendedName>
</protein>